<dbReference type="Pfam" id="PF08281">
    <property type="entry name" value="Sigma70_r4_2"/>
    <property type="match status" value="1"/>
</dbReference>
<evidence type="ECO:0000256" key="1">
    <source>
        <dbReference type="ARBA" id="ARBA00010641"/>
    </source>
</evidence>
<evidence type="ECO:0000259" key="7">
    <source>
        <dbReference type="Pfam" id="PF04542"/>
    </source>
</evidence>
<dbReference type="InterPro" id="IPR007627">
    <property type="entry name" value="RNA_pol_sigma70_r2"/>
</dbReference>
<keyword evidence="6" id="KW-0812">Transmembrane</keyword>
<dbReference type="InterPro" id="IPR039425">
    <property type="entry name" value="RNA_pol_sigma-70-like"/>
</dbReference>
<dbReference type="SUPFAM" id="SSF88946">
    <property type="entry name" value="Sigma2 domain of RNA polymerase sigma factors"/>
    <property type="match status" value="1"/>
</dbReference>
<dbReference type="GO" id="GO:0003677">
    <property type="term" value="F:DNA binding"/>
    <property type="evidence" value="ECO:0007669"/>
    <property type="project" value="UniProtKB-KW"/>
</dbReference>
<evidence type="ECO:0000313" key="9">
    <source>
        <dbReference type="EMBL" id="PRQ07495.1"/>
    </source>
</evidence>
<keyword evidence="3" id="KW-0731">Sigma factor</keyword>
<feature type="transmembrane region" description="Helical" evidence="6">
    <location>
        <begin position="157"/>
        <end position="179"/>
    </location>
</feature>
<sequence>MKLVRDEPTVDDLLQLTFLEAHLARDRFCVQGGDPDGAVQGWYFAIARNVAPDHLRQRGRRDRRRVELDAHAGGPERELADDAASVEALALEHERADEIIDQVRDAIALLPASEREVVELHKLRGMTMAEVAERLQIREGAVRVRAHRGYKALARSLGVGASGALLLGSTLAWVAQVWILRGSGS</sequence>
<evidence type="ECO:0000313" key="10">
    <source>
        <dbReference type="Proteomes" id="UP000238823"/>
    </source>
</evidence>
<evidence type="ECO:0000256" key="4">
    <source>
        <dbReference type="ARBA" id="ARBA00023125"/>
    </source>
</evidence>
<comment type="caution">
    <text evidence="9">The sequence shown here is derived from an EMBL/GenBank/DDBJ whole genome shotgun (WGS) entry which is preliminary data.</text>
</comment>
<gene>
    <name evidence="9" type="primary">sigL_1</name>
    <name evidence="9" type="ORF">ENSA7_27920</name>
</gene>
<protein>
    <submittedName>
        <fullName evidence="9">ECF RNA polymerase sigma factor SigL</fullName>
    </submittedName>
</protein>
<proteinExistence type="inferred from homology"/>
<dbReference type="PANTHER" id="PTHR43133">
    <property type="entry name" value="RNA POLYMERASE ECF-TYPE SIGMA FACTO"/>
    <property type="match status" value="1"/>
</dbReference>
<dbReference type="GO" id="GO:0016987">
    <property type="term" value="F:sigma factor activity"/>
    <property type="evidence" value="ECO:0007669"/>
    <property type="project" value="UniProtKB-KW"/>
</dbReference>
<dbReference type="NCBIfam" id="TIGR02937">
    <property type="entry name" value="sigma70-ECF"/>
    <property type="match status" value="1"/>
</dbReference>
<evidence type="ECO:0000259" key="8">
    <source>
        <dbReference type="Pfam" id="PF08281"/>
    </source>
</evidence>
<dbReference type="InterPro" id="IPR013325">
    <property type="entry name" value="RNA_pol_sigma_r2"/>
</dbReference>
<comment type="similarity">
    <text evidence="1">Belongs to the sigma-70 factor family. ECF subfamily.</text>
</comment>
<evidence type="ECO:0000256" key="6">
    <source>
        <dbReference type="SAM" id="Phobius"/>
    </source>
</evidence>
<dbReference type="InterPro" id="IPR036388">
    <property type="entry name" value="WH-like_DNA-bd_sf"/>
</dbReference>
<keyword evidence="4" id="KW-0238">DNA-binding</keyword>
<dbReference type="Gene3D" id="1.10.10.10">
    <property type="entry name" value="Winged helix-like DNA-binding domain superfamily/Winged helix DNA-binding domain"/>
    <property type="match status" value="1"/>
</dbReference>
<organism evidence="9 10">
    <name type="scientific">Enhygromyxa salina</name>
    <dbReference type="NCBI Taxonomy" id="215803"/>
    <lineage>
        <taxon>Bacteria</taxon>
        <taxon>Pseudomonadati</taxon>
        <taxon>Myxococcota</taxon>
        <taxon>Polyangia</taxon>
        <taxon>Nannocystales</taxon>
        <taxon>Nannocystaceae</taxon>
        <taxon>Enhygromyxa</taxon>
    </lineage>
</organism>
<keyword evidence="6" id="KW-1133">Transmembrane helix</keyword>
<keyword evidence="6" id="KW-0472">Membrane</keyword>
<dbReference type="OrthoDB" id="5511424at2"/>
<dbReference type="AlphaFoldDB" id="A0A2S9YQW8"/>
<dbReference type="InterPro" id="IPR013249">
    <property type="entry name" value="RNA_pol_sigma70_r4_t2"/>
</dbReference>
<evidence type="ECO:0000256" key="2">
    <source>
        <dbReference type="ARBA" id="ARBA00023015"/>
    </source>
</evidence>
<accession>A0A2S9YQW8</accession>
<feature type="domain" description="RNA polymerase sigma factor 70 region 4 type 2" evidence="8">
    <location>
        <begin position="101"/>
        <end position="153"/>
    </location>
</feature>
<name>A0A2S9YQW8_9BACT</name>
<dbReference type="PANTHER" id="PTHR43133:SF52">
    <property type="entry name" value="ECF RNA POLYMERASE SIGMA FACTOR SIGL"/>
    <property type="match status" value="1"/>
</dbReference>
<dbReference type="Gene3D" id="1.10.1740.10">
    <property type="match status" value="1"/>
</dbReference>
<evidence type="ECO:0000256" key="3">
    <source>
        <dbReference type="ARBA" id="ARBA00023082"/>
    </source>
</evidence>
<keyword evidence="2" id="KW-0805">Transcription regulation</keyword>
<dbReference type="InterPro" id="IPR013324">
    <property type="entry name" value="RNA_pol_sigma_r3/r4-like"/>
</dbReference>
<reference evidence="9 10" key="1">
    <citation type="submission" date="2018-03" db="EMBL/GenBank/DDBJ databases">
        <title>Draft Genome Sequences of the Obligatory Marine Myxobacteria Enhygromyxa salina SWB007.</title>
        <authorList>
            <person name="Poehlein A."/>
            <person name="Moghaddam J.A."/>
            <person name="Harms H."/>
            <person name="Alanjari M."/>
            <person name="Koenig G.M."/>
            <person name="Daniel R."/>
            <person name="Schaeberle T.F."/>
        </authorList>
    </citation>
    <scope>NUCLEOTIDE SEQUENCE [LARGE SCALE GENOMIC DNA]</scope>
    <source>
        <strain evidence="9 10">SWB007</strain>
    </source>
</reference>
<dbReference type="EMBL" id="PVNL01000053">
    <property type="protein sequence ID" value="PRQ07495.1"/>
    <property type="molecule type" value="Genomic_DNA"/>
</dbReference>
<dbReference type="SUPFAM" id="SSF88659">
    <property type="entry name" value="Sigma3 and sigma4 domains of RNA polymerase sigma factors"/>
    <property type="match status" value="1"/>
</dbReference>
<dbReference type="CDD" id="cd06171">
    <property type="entry name" value="Sigma70_r4"/>
    <property type="match status" value="1"/>
</dbReference>
<evidence type="ECO:0000256" key="5">
    <source>
        <dbReference type="ARBA" id="ARBA00023163"/>
    </source>
</evidence>
<feature type="domain" description="RNA polymerase sigma-70 region 2" evidence="7">
    <location>
        <begin position="2"/>
        <end position="61"/>
    </location>
</feature>
<dbReference type="Proteomes" id="UP000238823">
    <property type="component" value="Unassembled WGS sequence"/>
</dbReference>
<dbReference type="Pfam" id="PF04542">
    <property type="entry name" value="Sigma70_r2"/>
    <property type="match status" value="1"/>
</dbReference>
<dbReference type="InterPro" id="IPR014284">
    <property type="entry name" value="RNA_pol_sigma-70_dom"/>
</dbReference>
<dbReference type="GO" id="GO:0006352">
    <property type="term" value="P:DNA-templated transcription initiation"/>
    <property type="evidence" value="ECO:0007669"/>
    <property type="project" value="InterPro"/>
</dbReference>
<keyword evidence="5" id="KW-0804">Transcription</keyword>